<gene>
    <name evidence="2" type="ordered locus">HCH_05024</name>
</gene>
<feature type="transmembrane region" description="Helical" evidence="1">
    <location>
        <begin position="142"/>
        <end position="160"/>
    </location>
</feature>
<reference evidence="2 3" key="1">
    <citation type="journal article" date="2005" name="Nucleic Acids Res.">
        <title>Genomic blueprint of Hahella chejuensis, a marine microbe producing an algicidal agent.</title>
        <authorList>
            <person name="Jeong H."/>
            <person name="Yim J.H."/>
            <person name="Lee C."/>
            <person name="Choi S.-H."/>
            <person name="Park Y.K."/>
            <person name="Yoon S.H."/>
            <person name="Hur C.-G."/>
            <person name="Kang H.-Y."/>
            <person name="Kim D."/>
            <person name="Lee H.H."/>
            <person name="Park K.H."/>
            <person name="Park S.-H."/>
            <person name="Park H.-S."/>
            <person name="Lee H.K."/>
            <person name="Oh T.K."/>
            <person name="Kim J.F."/>
        </authorList>
    </citation>
    <scope>NUCLEOTIDE SEQUENCE [LARGE SCALE GENOMIC DNA]</scope>
    <source>
        <strain evidence="2 3">KCTC 2396</strain>
    </source>
</reference>
<dbReference type="HOGENOM" id="CLU_101284_0_0_6"/>
<organism evidence="2 3">
    <name type="scientific">Hahella chejuensis (strain KCTC 2396)</name>
    <dbReference type="NCBI Taxonomy" id="349521"/>
    <lineage>
        <taxon>Bacteria</taxon>
        <taxon>Pseudomonadati</taxon>
        <taxon>Pseudomonadota</taxon>
        <taxon>Gammaproteobacteria</taxon>
        <taxon>Oceanospirillales</taxon>
        <taxon>Hahellaceae</taxon>
        <taxon>Hahella</taxon>
    </lineage>
</organism>
<dbReference type="OrthoDB" id="9179946at2"/>
<evidence type="ECO:0000313" key="3">
    <source>
        <dbReference type="Proteomes" id="UP000000238"/>
    </source>
</evidence>
<evidence type="ECO:0000313" key="2">
    <source>
        <dbReference type="EMBL" id="ABC31708.1"/>
    </source>
</evidence>
<feature type="transmembrane region" description="Helical" evidence="1">
    <location>
        <begin position="45"/>
        <end position="66"/>
    </location>
</feature>
<name>Q2SCB6_HAHCH</name>
<evidence type="ECO:0000256" key="1">
    <source>
        <dbReference type="SAM" id="Phobius"/>
    </source>
</evidence>
<dbReference type="KEGG" id="hch:HCH_05024"/>
<sequence>MTSISLKAQNIVPLSLLVAVQLLAVYSLNYPVLDLNLLDFLKETSGVMLVIGVLAGWLSYLLPADLKNSLVFLRWKNVLPGHRFIQLCEDDARIDVEKLKARVPSFEELRSDHDAQNSYWYREFYRPLANQSEVASVHKAYLLYRDAAAVSLIMVALFSTAKLVLEPKLSDIAFYSIWIFCCTALGCVVAGSNAGRRLVTTGVAINLCKQQ</sequence>
<dbReference type="EMBL" id="CP000155">
    <property type="protein sequence ID" value="ABC31708.1"/>
    <property type="molecule type" value="Genomic_DNA"/>
</dbReference>
<dbReference type="RefSeq" id="WP_011398773.1">
    <property type="nucleotide sequence ID" value="NC_007645.1"/>
</dbReference>
<dbReference type="AlphaFoldDB" id="Q2SCB6"/>
<dbReference type="Proteomes" id="UP000000238">
    <property type="component" value="Chromosome"/>
</dbReference>
<keyword evidence="1" id="KW-1133">Transmembrane helix</keyword>
<feature type="transmembrane region" description="Helical" evidence="1">
    <location>
        <begin position="172"/>
        <end position="191"/>
    </location>
</feature>
<protein>
    <submittedName>
        <fullName evidence="2">Uncharacterized protein</fullName>
    </submittedName>
</protein>
<keyword evidence="1" id="KW-0812">Transmembrane</keyword>
<feature type="transmembrane region" description="Helical" evidence="1">
    <location>
        <begin position="12"/>
        <end position="33"/>
    </location>
</feature>
<keyword evidence="3" id="KW-1185">Reference proteome</keyword>
<dbReference type="STRING" id="349521.HCH_05024"/>
<keyword evidence="1" id="KW-0472">Membrane</keyword>
<accession>Q2SCB6</accession>
<dbReference type="eggNOG" id="ENOG50330F2">
    <property type="taxonomic scope" value="Bacteria"/>
</dbReference>
<proteinExistence type="predicted"/>